<name>A0A5U0PEG3_SALER</name>
<protein>
    <submittedName>
        <fullName evidence="1">DNA-directed RNA polymerase subunit beta</fullName>
    </submittedName>
</protein>
<dbReference type="PROSITE" id="PS51257">
    <property type="entry name" value="PROKAR_LIPOPROTEIN"/>
    <property type="match status" value="1"/>
</dbReference>
<sequence length="190" mass="20956">MHKLILLSLSVSLLAGCGEKGDFEQAINEKISKKPVCYSFNTQENNEDAYNRFSNVGVVVKVNVGGNDVSPILAGLKNAGLLNIEYEQEMFSKVAILSATEKGVKAKFWDKNNGACVGHKVVDEIKEWTEPNNAGGQKVTRVSYTWKLTGVPGWVDKEIFSGIFGMNKPEEDQIILVKTNKGWKAKGIFE</sequence>
<keyword evidence="1" id="KW-0804">Transcription</keyword>
<reference evidence="1" key="1">
    <citation type="submission" date="2018-06" db="EMBL/GenBank/DDBJ databases">
        <authorList>
            <consortium name="PulseNet: The National Subtyping Network for Foodborne Disease Surveillance"/>
            <person name="Tarr C.L."/>
            <person name="Trees E."/>
            <person name="Katz L.S."/>
            <person name="Carleton-Romer H.A."/>
            <person name="Stroika S."/>
            <person name="Kucerova Z."/>
            <person name="Roache K.F."/>
            <person name="Sabol A.L."/>
            <person name="Besser J."/>
            <person name="Gerner-Smidt P."/>
        </authorList>
    </citation>
    <scope>NUCLEOTIDE SEQUENCE</scope>
    <source>
        <strain evidence="1">PNUSAS042833</strain>
    </source>
</reference>
<dbReference type="AlphaFoldDB" id="A0A5U0PEG3"/>
<proteinExistence type="predicted"/>
<dbReference type="EMBL" id="AAGIQJ010000016">
    <property type="protein sequence ID" value="EBO4785038.1"/>
    <property type="molecule type" value="Genomic_DNA"/>
</dbReference>
<comment type="caution">
    <text evidence="1">The sequence shown here is derived from an EMBL/GenBank/DDBJ whole genome shotgun (WGS) entry which is preliminary data.</text>
</comment>
<organism evidence="1">
    <name type="scientific">Salmonella enterica</name>
    <name type="common">Salmonella choleraesuis</name>
    <dbReference type="NCBI Taxonomy" id="28901"/>
    <lineage>
        <taxon>Bacteria</taxon>
        <taxon>Pseudomonadati</taxon>
        <taxon>Pseudomonadota</taxon>
        <taxon>Gammaproteobacteria</taxon>
        <taxon>Enterobacterales</taxon>
        <taxon>Enterobacteriaceae</taxon>
        <taxon>Salmonella</taxon>
    </lineage>
</organism>
<accession>A0A5U0PEG3</accession>
<dbReference type="GO" id="GO:0000428">
    <property type="term" value="C:DNA-directed RNA polymerase complex"/>
    <property type="evidence" value="ECO:0007669"/>
    <property type="project" value="UniProtKB-KW"/>
</dbReference>
<keyword evidence="1" id="KW-0240">DNA-directed RNA polymerase</keyword>
<evidence type="ECO:0000313" key="1">
    <source>
        <dbReference type="EMBL" id="EBO4785038.1"/>
    </source>
</evidence>
<gene>
    <name evidence="1" type="ORF">DOP06_16180</name>
</gene>